<dbReference type="Gene3D" id="3.40.50.1820">
    <property type="entry name" value="alpha/beta hydrolase"/>
    <property type="match status" value="1"/>
</dbReference>
<evidence type="ECO:0000259" key="3">
    <source>
        <dbReference type="Pfam" id="PF07859"/>
    </source>
</evidence>
<dbReference type="InterPro" id="IPR029058">
    <property type="entry name" value="AB_hydrolase_fold"/>
</dbReference>
<feature type="domain" description="Alpha/beta hydrolase fold-3" evidence="3">
    <location>
        <begin position="82"/>
        <end position="301"/>
    </location>
</feature>
<reference evidence="4" key="1">
    <citation type="submission" date="2020-12" db="EMBL/GenBank/DDBJ databases">
        <title>Metabolic potential, ecology and presence of endohyphal bacteria is reflected in genomic diversity of Mucoromycotina.</title>
        <authorList>
            <person name="Muszewska A."/>
            <person name="Okrasinska A."/>
            <person name="Steczkiewicz K."/>
            <person name="Drgas O."/>
            <person name="Orlowska M."/>
            <person name="Perlinska-Lenart U."/>
            <person name="Aleksandrzak-Piekarczyk T."/>
            <person name="Szatraj K."/>
            <person name="Zielenkiewicz U."/>
            <person name="Pilsyk S."/>
            <person name="Malc E."/>
            <person name="Mieczkowski P."/>
            <person name="Kruszewska J.S."/>
            <person name="Biernat P."/>
            <person name="Pawlowska J."/>
        </authorList>
    </citation>
    <scope>NUCLEOTIDE SEQUENCE</scope>
    <source>
        <strain evidence="4">CBS 226.32</strain>
    </source>
</reference>
<comment type="caution">
    <text evidence="4">The sequence shown here is derived from an EMBL/GenBank/DDBJ whole genome shotgun (WGS) entry which is preliminary data.</text>
</comment>
<accession>A0A8H7RCT7</accession>
<keyword evidence="5" id="KW-1185">Reference proteome</keyword>
<dbReference type="Proteomes" id="UP000650833">
    <property type="component" value="Unassembled WGS sequence"/>
</dbReference>
<protein>
    <recommendedName>
        <fullName evidence="3">Alpha/beta hydrolase fold-3 domain-containing protein</fullName>
    </recommendedName>
</protein>
<dbReference type="SUPFAM" id="SSF53474">
    <property type="entry name" value="alpha/beta-Hydrolases"/>
    <property type="match status" value="1"/>
</dbReference>
<proteinExistence type="predicted"/>
<dbReference type="AlphaFoldDB" id="A0A8H7RCT7"/>
<keyword evidence="2" id="KW-0732">Signal</keyword>
<name>A0A8H7RCT7_9FUNG</name>
<evidence type="ECO:0000313" key="4">
    <source>
        <dbReference type="EMBL" id="KAG2207271.1"/>
    </source>
</evidence>
<evidence type="ECO:0000256" key="1">
    <source>
        <dbReference type="ARBA" id="ARBA00022801"/>
    </source>
</evidence>
<gene>
    <name evidence="4" type="ORF">INT46_003190</name>
</gene>
<dbReference type="OrthoDB" id="408631at2759"/>
<organism evidence="4 5">
    <name type="scientific">Mucor plumbeus</name>
    <dbReference type="NCBI Taxonomy" id="97098"/>
    <lineage>
        <taxon>Eukaryota</taxon>
        <taxon>Fungi</taxon>
        <taxon>Fungi incertae sedis</taxon>
        <taxon>Mucoromycota</taxon>
        <taxon>Mucoromycotina</taxon>
        <taxon>Mucoromycetes</taxon>
        <taxon>Mucorales</taxon>
        <taxon>Mucorineae</taxon>
        <taxon>Mucoraceae</taxon>
        <taxon>Mucor</taxon>
    </lineage>
</organism>
<sequence length="332" mass="37634">MSLFQNFKCWITLWVLNFAFSFPKSDYPRKAIHYLQMFLYRSRSDWIHKEESRGYWIAEDLKRNAKREAITDRISEANAIILWIPGGGFRFDLGKLYTPTFATWIRALEADKNIKSMVFVADYKHGPENLFPVAVNQVAETYKWLTNTLNIDPKKIIIGADDVGAAIALDTLFIKIPSQQRPAGMICASPYTGLEAGGESWRTNLGQDIINENSVNRMEYAYLGPEKNDSDDESDDEKPELSPFAYLRGDVQLGSFLPPRMLFFLGGKEVLLDDGGLLASRARSSGIQVVVVQEPSGIHLWSMLPDTMIKDPSVKQYMLDRLVEFVASTIKN</sequence>
<feature type="signal peptide" evidence="2">
    <location>
        <begin position="1"/>
        <end position="21"/>
    </location>
</feature>
<evidence type="ECO:0000313" key="5">
    <source>
        <dbReference type="Proteomes" id="UP000650833"/>
    </source>
</evidence>
<dbReference type="InterPro" id="IPR013094">
    <property type="entry name" value="AB_hydrolase_3"/>
</dbReference>
<dbReference type="InterPro" id="IPR050300">
    <property type="entry name" value="GDXG_lipolytic_enzyme"/>
</dbReference>
<dbReference type="Pfam" id="PF07859">
    <property type="entry name" value="Abhydrolase_3"/>
    <property type="match status" value="1"/>
</dbReference>
<dbReference type="PANTHER" id="PTHR48081">
    <property type="entry name" value="AB HYDROLASE SUPERFAMILY PROTEIN C4A8.06C"/>
    <property type="match status" value="1"/>
</dbReference>
<dbReference type="EMBL" id="JAEPRC010000132">
    <property type="protein sequence ID" value="KAG2207271.1"/>
    <property type="molecule type" value="Genomic_DNA"/>
</dbReference>
<evidence type="ECO:0000256" key="2">
    <source>
        <dbReference type="SAM" id="SignalP"/>
    </source>
</evidence>
<dbReference type="GO" id="GO:0016787">
    <property type="term" value="F:hydrolase activity"/>
    <property type="evidence" value="ECO:0007669"/>
    <property type="project" value="UniProtKB-KW"/>
</dbReference>
<feature type="chain" id="PRO_5034712844" description="Alpha/beta hydrolase fold-3 domain-containing protein" evidence="2">
    <location>
        <begin position="22"/>
        <end position="332"/>
    </location>
</feature>
<keyword evidence="1" id="KW-0378">Hydrolase</keyword>
<dbReference type="PANTHER" id="PTHR48081:SF31">
    <property type="entry name" value="STERYL ACETYL HYDROLASE MUG81-RELATED"/>
    <property type="match status" value="1"/>
</dbReference>